<dbReference type="Proteomes" id="UP000198929">
    <property type="component" value="Unassembled WGS sequence"/>
</dbReference>
<dbReference type="RefSeq" id="WP_143063390.1">
    <property type="nucleotide sequence ID" value="NZ_CP047199.1"/>
</dbReference>
<dbReference type="Pfam" id="PF02661">
    <property type="entry name" value="Fic"/>
    <property type="match status" value="1"/>
</dbReference>
<evidence type="ECO:0000313" key="3">
    <source>
        <dbReference type="Proteomes" id="UP000198929"/>
    </source>
</evidence>
<evidence type="ECO:0000313" key="2">
    <source>
        <dbReference type="EMBL" id="SER61353.1"/>
    </source>
</evidence>
<dbReference type="EMBL" id="FOGQ01000002">
    <property type="protein sequence ID" value="SER61353.1"/>
    <property type="molecule type" value="Genomic_DNA"/>
</dbReference>
<gene>
    <name evidence="2" type="ORF">SAMN05661109_00597</name>
</gene>
<evidence type="ECO:0000259" key="1">
    <source>
        <dbReference type="PROSITE" id="PS51459"/>
    </source>
</evidence>
<dbReference type="Gene3D" id="1.20.120.1870">
    <property type="entry name" value="Fic/DOC protein, Fido domain"/>
    <property type="match status" value="1"/>
</dbReference>
<organism evidence="2 3">
    <name type="scientific">Corynebacterium cystitidis DSM 20524</name>
    <dbReference type="NCBI Taxonomy" id="1121357"/>
    <lineage>
        <taxon>Bacteria</taxon>
        <taxon>Bacillati</taxon>
        <taxon>Actinomycetota</taxon>
        <taxon>Actinomycetes</taxon>
        <taxon>Mycobacteriales</taxon>
        <taxon>Corynebacteriaceae</taxon>
        <taxon>Corynebacterium</taxon>
    </lineage>
</organism>
<dbReference type="PROSITE" id="PS51459">
    <property type="entry name" value="FIDO"/>
    <property type="match status" value="1"/>
</dbReference>
<feature type="domain" description="Fido" evidence="1">
    <location>
        <begin position="1"/>
        <end position="93"/>
    </location>
</feature>
<proteinExistence type="predicted"/>
<dbReference type="InterPro" id="IPR003812">
    <property type="entry name" value="Fido"/>
</dbReference>
<keyword evidence="3" id="KW-1185">Reference proteome</keyword>
<name>A0A1H9QNM9_9CORY</name>
<protein>
    <submittedName>
        <fullName evidence="2">Fic/DOC family protein</fullName>
    </submittedName>
</protein>
<dbReference type="InterPro" id="IPR036597">
    <property type="entry name" value="Fido-like_dom_sf"/>
</dbReference>
<dbReference type="SUPFAM" id="SSF140931">
    <property type="entry name" value="Fic-like"/>
    <property type="match status" value="1"/>
</dbReference>
<dbReference type="InterPro" id="IPR053737">
    <property type="entry name" value="Type_II_TA_Toxin"/>
</dbReference>
<reference evidence="3" key="1">
    <citation type="submission" date="2016-10" db="EMBL/GenBank/DDBJ databases">
        <authorList>
            <person name="Varghese N."/>
            <person name="Submissions S."/>
        </authorList>
    </citation>
    <scope>NUCLEOTIDE SEQUENCE [LARGE SCALE GENOMIC DNA]</scope>
    <source>
        <strain evidence="3">DSM 20524</strain>
    </source>
</reference>
<dbReference type="STRING" id="1121357.SAMN05661109_00597"/>
<dbReference type="AlphaFoldDB" id="A0A1H9QNM9"/>
<sequence>MEGLRGIVDKYREFQDREGATRLFVELAKAQPFEDGNKRTALLAAIVVLPGDETLVVPYDSAGPGDSEATFHDLLTRAYIFDEIEPVVHFMCEWSAGRR</sequence>
<accession>A0A1H9QNM9</accession>